<accession>A0A3B0TCE4</accession>
<dbReference type="EMBL" id="UOEN01000304">
    <property type="protein sequence ID" value="VAW16115.1"/>
    <property type="molecule type" value="Genomic_DNA"/>
</dbReference>
<feature type="non-terminal residue" evidence="1">
    <location>
        <position position="63"/>
    </location>
</feature>
<protein>
    <submittedName>
        <fullName evidence="1">Uncharacterized protein</fullName>
    </submittedName>
</protein>
<reference evidence="1" key="1">
    <citation type="submission" date="2018-06" db="EMBL/GenBank/DDBJ databases">
        <authorList>
            <person name="Zhirakovskaya E."/>
        </authorList>
    </citation>
    <scope>NUCLEOTIDE SEQUENCE</scope>
</reference>
<gene>
    <name evidence="1" type="ORF">MNBD_BACTEROID05-462</name>
</gene>
<evidence type="ECO:0000313" key="1">
    <source>
        <dbReference type="EMBL" id="VAW16115.1"/>
    </source>
</evidence>
<name>A0A3B0TCE4_9ZZZZ</name>
<sequence>MNVSELPSHKKLSQDIDSLKSILKIYKFFRIFGLKSKRFDKVSEQLENLTKQYNKHKEYAAKF</sequence>
<dbReference type="AlphaFoldDB" id="A0A3B0TCE4"/>
<organism evidence="1">
    <name type="scientific">hydrothermal vent metagenome</name>
    <dbReference type="NCBI Taxonomy" id="652676"/>
    <lineage>
        <taxon>unclassified sequences</taxon>
        <taxon>metagenomes</taxon>
        <taxon>ecological metagenomes</taxon>
    </lineage>
</organism>
<proteinExistence type="predicted"/>